<organism evidence="4 5">
    <name type="scientific">Hyalangium rubrum</name>
    <dbReference type="NCBI Taxonomy" id="3103134"/>
    <lineage>
        <taxon>Bacteria</taxon>
        <taxon>Pseudomonadati</taxon>
        <taxon>Myxococcota</taxon>
        <taxon>Myxococcia</taxon>
        <taxon>Myxococcales</taxon>
        <taxon>Cystobacterineae</taxon>
        <taxon>Archangiaceae</taxon>
        <taxon>Hyalangium</taxon>
    </lineage>
</organism>
<evidence type="ECO:0000313" key="5">
    <source>
        <dbReference type="Proteomes" id="UP001291309"/>
    </source>
</evidence>
<feature type="transmembrane region" description="Helical" evidence="2">
    <location>
        <begin position="391"/>
        <end position="413"/>
    </location>
</feature>
<keyword evidence="5" id="KW-1185">Reference proteome</keyword>
<keyword evidence="2" id="KW-0472">Membrane</keyword>
<feature type="signal peptide" evidence="3">
    <location>
        <begin position="1"/>
        <end position="23"/>
    </location>
</feature>
<keyword evidence="2" id="KW-0812">Transmembrane</keyword>
<sequence length="625" mass="66190">MRRGFSGAWGLLLALLVSSAGLAQSPPAPPAPAPASPQEELTEELLLEEVPDAGTEELVETEATAVEAPVAEVPEEEEPRPSGYADSTGNLENLDDADGLRVSVRAGTLRAERGYTPVEVVLQNSDNVPRPVQLSFRGYGSGSPTTRRALELAPRQRLTTHLLVPAAVQSGTFSVEGPNLRTRTAGVYLDDPSATSTLVLGASKAFEASTGMGRSDDNSPPQVNTRFLSAQDAPRELAAYVGYDVVMVTEEATSVPADVWAVLENYAALGGALLLAKPPRDVGQRLPMLPERPASKEWNAYGFGGVYLCQDGPANCALALSAVSAESAPPLHAVGPAPRWETSRAALRGGESPLLPNALAPVGRFLVLIFLFSLVVGPGGLILARRKGPAAMLIGVPAVAIVTCLLIIGDSLLGDGFVTHSSRYSYTFLDRPRDRAITSAVAGYYANLASEKVQMPSMGVLLAPGDVDEWTVEVDWAGGGMVADGFLPSRTYTEWGELAVVPTRARLVVRREGAGVRVQNALGAPIESGAIQVAGKRYLLRELADGAETLVTEVLREAVEEPIDKHVAPPVGMKRRTQELEDFTRALPDQSFVVRLGGRGFAPLASLPVEMHEGVHFVRGQVDGP</sequence>
<dbReference type="Proteomes" id="UP001291309">
    <property type="component" value="Unassembled WGS sequence"/>
</dbReference>
<feature type="transmembrane region" description="Helical" evidence="2">
    <location>
        <begin position="365"/>
        <end position="384"/>
    </location>
</feature>
<evidence type="ECO:0000256" key="1">
    <source>
        <dbReference type="SAM" id="MobiDB-lite"/>
    </source>
</evidence>
<protein>
    <submittedName>
        <fullName evidence="4">Uncharacterized protein</fullName>
    </submittedName>
</protein>
<reference evidence="4 5" key="1">
    <citation type="submission" date="2023-12" db="EMBL/GenBank/DDBJ databases">
        <title>the genome sequence of Hyalangium sp. s54d21.</title>
        <authorList>
            <person name="Zhang X."/>
        </authorList>
    </citation>
    <scope>NUCLEOTIDE SEQUENCE [LARGE SCALE GENOMIC DNA]</scope>
    <source>
        <strain evidence="5">s54d21</strain>
    </source>
</reference>
<name>A0ABU5H301_9BACT</name>
<evidence type="ECO:0000313" key="4">
    <source>
        <dbReference type="EMBL" id="MDY7227482.1"/>
    </source>
</evidence>
<accession>A0ABU5H301</accession>
<evidence type="ECO:0000256" key="2">
    <source>
        <dbReference type="SAM" id="Phobius"/>
    </source>
</evidence>
<feature type="region of interest" description="Disordered" evidence="1">
    <location>
        <begin position="64"/>
        <end position="98"/>
    </location>
</feature>
<proteinExistence type="predicted"/>
<evidence type="ECO:0000256" key="3">
    <source>
        <dbReference type="SAM" id="SignalP"/>
    </source>
</evidence>
<feature type="region of interest" description="Disordered" evidence="1">
    <location>
        <begin position="22"/>
        <end position="43"/>
    </location>
</feature>
<keyword evidence="3" id="KW-0732">Signal</keyword>
<comment type="caution">
    <text evidence="4">The sequence shown here is derived from an EMBL/GenBank/DDBJ whole genome shotgun (WGS) entry which is preliminary data.</text>
</comment>
<dbReference type="RefSeq" id="WP_321546205.1">
    <property type="nucleotide sequence ID" value="NZ_JAXIVS010000004.1"/>
</dbReference>
<feature type="compositionally biased region" description="Pro residues" evidence="1">
    <location>
        <begin position="26"/>
        <end position="35"/>
    </location>
</feature>
<gene>
    <name evidence="4" type="ORF">SYV04_13805</name>
</gene>
<feature type="chain" id="PRO_5047141097" evidence="3">
    <location>
        <begin position="24"/>
        <end position="625"/>
    </location>
</feature>
<dbReference type="EMBL" id="JAXIVS010000004">
    <property type="protein sequence ID" value="MDY7227482.1"/>
    <property type="molecule type" value="Genomic_DNA"/>
</dbReference>
<keyword evidence="2" id="KW-1133">Transmembrane helix</keyword>